<accession>A0A401Z009</accession>
<proteinExistence type="predicted"/>
<keyword evidence="1" id="KW-0812">Transmembrane</keyword>
<protein>
    <submittedName>
        <fullName evidence="2">Uncharacterized protein</fullName>
    </submittedName>
</protein>
<feature type="transmembrane region" description="Helical" evidence="1">
    <location>
        <begin position="71"/>
        <end position="94"/>
    </location>
</feature>
<reference evidence="2 3" key="1">
    <citation type="submission" date="2018-12" db="EMBL/GenBank/DDBJ databases">
        <title>Draft genome sequence of Embleya hyalina NBRC 13850T.</title>
        <authorList>
            <person name="Komaki H."/>
            <person name="Hosoyama A."/>
            <person name="Kimura A."/>
            <person name="Ichikawa N."/>
            <person name="Tamura T."/>
        </authorList>
    </citation>
    <scope>NUCLEOTIDE SEQUENCE [LARGE SCALE GENOMIC DNA]</scope>
    <source>
        <strain evidence="2 3">NBRC 13850</strain>
    </source>
</reference>
<evidence type="ECO:0000256" key="1">
    <source>
        <dbReference type="SAM" id="Phobius"/>
    </source>
</evidence>
<sequence length="296" mass="31434">MKRPTAHADLDDHVNTHDAVTHDLAALLPTPAERDLPAGRAEGMAATLFQALHDAAAEGAARAPVSPRRRWAWRIGVPLAVLAAGGGTMAAMLIDDTPVRVSYPQQTACSYTYTVEPAFLYTVHVDAAQTPEEACAAVWDAMTDTARTYLPTDSPERAAPRPAVPQLVACTRKGDDNGLWTMPKPTGVGVRDACAALGMTRPDDGARYRGATIDRVRRLNRLLSGPAAGGRCPNLADVRARVERALAEVGITTWSIRTELEPGADPNVVFPVVDPERAAVVLRNGPPGTCAEPAGR</sequence>
<dbReference type="Proteomes" id="UP000286931">
    <property type="component" value="Unassembled WGS sequence"/>
</dbReference>
<name>A0A401Z009_9ACTN</name>
<gene>
    <name evidence="2" type="ORF">EHYA_07877</name>
</gene>
<comment type="caution">
    <text evidence="2">The sequence shown here is derived from an EMBL/GenBank/DDBJ whole genome shotgun (WGS) entry which is preliminary data.</text>
</comment>
<evidence type="ECO:0000313" key="2">
    <source>
        <dbReference type="EMBL" id="GCE00152.1"/>
    </source>
</evidence>
<dbReference type="EMBL" id="BIFH01000037">
    <property type="protein sequence ID" value="GCE00152.1"/>
    <property type="molecule type" value="Genomic_DNA"/>
</dbReference>
<keyword evidence="1" id="KW-1133">Transmembrane helix</keyword>
<organism evidence="2 3">
    <name type="scientific">Embleya hyalina</name>
    <dbReference type="NCBI Taxonomy" id="516124"/>
    <lineage>
        <taxon>Bacteria</taxon>
        <taxon>Bacillati</taxon>
        <taxon>Actinomycetota</taxon>
        <taxon>Actinomycetes</taxon>
        <taxon>Kitasatosporales</taxon>
        <taxon>Streptomycetaceae</taxon>
        <taxon>Embleya</taxon>
    </lineage>
</organism>
<evidence type="ECO:0000313" key="3">
    <source>
        <dbReference type="Proteomes" id="UP000286931"/>
    </source>
</evidence>
<dbReference type="RefSeq" id="WP_126641894.1">
    <property type="nucleotide sequence ID" value="NZ_BIFH01000037.1"/>
</dbReference>
<dbReference type="AlphaFoldDB" id="A0A401Z009"/>
<keyword evidence="1" id="KW-0472">Membrane</keyword>
<keyword evidence="3" id="KW-1185">Reference proteome</keyword>